<comment type="similarity">
    <text evidence="1">Belongs to the thioredoxin family. DsbA subfamily.</text>
</comment>
<dbReference type="SUPFAM" id="SSF52833">
    <property type="entry name" value="Thioredoxin-like"/>
    <property type="match status" value="1"/>
</dbReference>
<evidence type="ECO:0000256" key="2">
    <source>
        <dbReference type="ARBA" id="ARBA00022729"/>
    </source>
</evidence>
<accession>A0ABS3MXC6</accession>
<dbReference type="RefSeq" id="WP_207975288.1">
    <property type="nucleotide sequence ID" value="NZ_JAGDEL010000002.1"/>
</dbReference>
<dbReference type="Proteomes" id="UP000663981">
    <property type="component" value="Unassembled WGS sequence"/>
</dbReference>
<evidence type="ECO:0000256" key="6">
    <source>
        <dbReference type="SAM" id="Phobius"/>
    </source>
</evidence>
<evidence type="ECO:0000313" key="8">
    <source>
        <dbReference type="EMBL" id="MBO1510636.1"/>
    </source>
</evidence>
<keyword evidence="3" id="KW-0560">Oxidoreductase</keyword>
<dbReference type="PROSITE" id="PS51352">
    <property type="entry name" value="THIOREDOXIN_2"/>
    <property type="match status" value="1"/>
</dbReference>
<evidence type="ECO:0000256" key="1">
    <source>
        <dbReference type="ARBA" id="ARBA00005791"/>
    </source>
</evidence>
<dbReference type="InterPro" id="IPR012336">
    <property type="entry name" value="Thioredoxin-like_fold"/>
</dbReference>
<keyword evidence="2" id="KW-0732">Signal</keyword>
<gene>
    <name evidence="8" type="ORF">I7822_02900</name>
</gene>
<keyword evidence="6" id="KW-0472">Membrane</keyword>
<dbReference type="PANTHER" id="PTHR13887:SF14">
    <property type="entry name" value="DISULFIDE BOND FORMATION PROTEIN D"/>
    <property type="match status" value="1"/>
</dbReference>
<dbReference type="InterPro" id="IPR036249">
    <property type="entry name" value="Thioredoxin-like_sf"/>
</dbReference>
<dbReference type="EMBL" id="JAGDEL010000002">
    <property type="protein sequence ID" value="MBO1510636.1"/>
    <property type="molecule type" value="Genomic_DNA"/>
</dbReference>
<evidence type="ECO:0000256" key="3">
    <source>
        <dbReference type="ARBA" id="ARBA00023002"/>
    </source>
</evidence>
<keyword evidence="6" id="KW-1133">Transmembrane helix</keyword>
<feature type="domain" description="Thioredoxin" evidence="7">
    <location>
        <begin position="34"/>
        <end position="165"/>
    </location>
</feature>
<evidence type="ECO:0000313" key="9">
    <source>
        <dbReference type="Proteomes" id="UP000663981"/>
    </source>
</evidence>
<evidence type="ECO:0000256" key="4">
    <source>
        <dbReference type="ARBA" id="ARBA00023157"/>
    </source>
</evidence>
<dbReference type="Gene3D" id="3.40.30.10">
    <property type="entry name" value="Glutaredoxin"/>
    <property type="match status" value="1"/>
</dbReference>
<feature type="transmembrane region" description="Helical" evidence="6">
    <location>
        <begin position="18"/>
        <end position="36"/>
    </location>
</feature>
<reference evidence="8 9" key="1">
    <citation type="submission" date="2021-03" db="EMBL/GenBank/DDBJ databases">
        <title>Whole genome sequence of Metabacillus bambusae BG109.</title>
        <authorList>
            <person name="Jeong J.W."/>
        </authorList>
    </citation>
    <scope>NUCLEOTIDE SEQUENCE [LARGE SCALE GENOMIC DNA]</scope>
    <source>
        <strain evidence="8 9">BG109</strain>
    </source>
</reference>
<keyword evidence="9" id="KW-1185">Reference proteome</keyword>
<keyword evidence="6" id="KW-0812">Transmembrane</keyword>
<evidence type="ECO:0000259" key="7">
    <source>
        <dbReference type="PROSITE" id="PS51352"/>
    </source>
</evidence>
<evidence type="ECO:0000256" key="5">
    <source>
        <dbReference type="ARBA" id="ARBA00023284"/>
    </source>
</evidence>
<dbReference type="InterPro" id="IPR013766">
    <property type="entry name" value="Thioredoxin_domain"/>
</dbReference>
<dbReference type="PANTHER" id="PTHR13887">
    <property type="entry name" value="GLUTATHIONE S-TRANSFERASE KAPPA"/>
    <property type="match status" value="1"/>
</dbReference>
<keyword evidence="5" id="KW-0676">Redox-active center</keyword>
<keyword evidence="4" id="KW-1015">Disulfide bond</keyword>
<name>A0ABS3MXC6_9BACI</name>
<comment type="caution">
    <text evidence="8">The sequence shown here is derived from an EMBL/GenBank/DDBJ whole genome shotgun (WGS) entry which is preliminary data.</text>
</comment>
<dbReference type="Pfam" id="PF13462">
    <property type="entry name" value="Thioredoxin_4"/>
    <property type="match status" value="1"/>
</dbReference>
<protein>
    <submittedName>
        <fullName evidence="8">DsbA family protein</fullName>
    </submittedName>
</protein>
<sequence>MSKGKKSKKQSKRQSPKIIFWIVGLLAICMGGLLFLSNTTSKVEAIDYNKQPFLGEESAPVQIVEFGDYKCPICKNFNESFLPQIQKDFINTGKAKFYFMNYSFINVDSIRSAKFGEAVYNELGNETFWEFHELLFNKQPSDLKYERMDIFTDEFLEETLKEIVSDEEAQKVVESFQNKESEPAWDLDMKEASKLEITGTPTLFVNGKKFEGNSYEDFREMVENAAKGE</sequence>
<organism evidence="8 9">
    <name type="scientific">Metabacillus bambusae</name>
    <dbReference type="NCBI Taxonomy" id="2795218"/>
    <lineage>
        <taxon>Bacteria</taxon>
        <taxon>Bacillati</taxon>
        <taxon>Bacillota</taxon>
        <taxon>Bacilli</taxon>
        <taxon>Bacillales</taxon>
        <taxon>Bacillaceae</taxon>
        <taxon>Metabacillus</taxon>
    </lineage>
</organism>
<proteinExistence type="inferred from homology"/>